<organism evidence="3 4">
    <name type="scientific">Bradyrhizobium elkanii</name>
    <dbReference type="NCBI Taxonomy" id="29448"/>
    <lineage>
        <taxon>Bacteria</taxon>
        <taxon>Pseudomonadati</taxon>
        <taxon>Pseudomonadota</taxon>
        <taxon>Alphaproteobacteria</taxon>
        <taxon>Hyphomicrobiales</taxon>
        <taxon>Nitrobacteraceae</taxon>
        <taxon>Bradyrhizobium</taxon>
    </lineage>
</organism>
<dbReference type="GO" id="GO:0005524">
    <property type="term" value="F:ATP binding"/>
    <property type="evidence" value="ECO:0007669"/>
    <property type="project" value="InterPro"/>
</dbReference>
<sequence>MLSEKHARGIEDRGLTSEMAVDMGTFSGRLSRDSQDNLVVLPDERGNVLCFPYYEHGVEVNCKYRWAQDGERRFMQKKGAVKTLYNADVLLNEDTMARLEAGTDSLIWVEGEFDVQAGKESGYETIVSVPDGAPPARDKNGNLIDVPDDASDVDPEDDDKFSFMVRHMQRIMAVKYHIIATDADEPGRRLAKELVRRIGPAKCFWVQFPDDEVVPDKKTGELRACKDLNEVKKYLGAEKVRELIENAKEWPVKGLFKLSDYPEIAIPEMVEAGISKELDEKMKFYQGQFIVCTGIPNVGKSTFMNQVAVRLAMRHKWPIAMFSGEKSVKPFLANELMTAFLEKERAAWSHEERKRAEAFVERYFYFIDYDENDDTEVDLDFVLDKAAAAVFRYGVKMLMIDPWNELEHNRPNSLSLTEYVGKAIKKMKRFGNRFGCATCVVAHPTKLEGKMVPGLYNISDSAHWANKPDLGIVVHAMRPDEAPNERTIFIPKVRLKRIAGNTGSVDVGFNEKTGLFTKLDF</sequence>
<keyword evidence="3" id="KW-0378">Hydrolase</keyword>
<dbReference type="PANTHER" id="PTHR12873:SF0">
    <property type="entry name" value="TWINKLE MTDNA HELICASE"/>
    <property type="match status" value="1"/>
</dbReference>
<feature type="region of interest" description="Disordered" evidence="1">
    <location>
        <begin position="130"/>
        <end position="154"/>
    </location>
</feature>
<evidence type="ECO:0000313" key="3">
    <source>
        <dbReference type="EMBL" id="MBP1297008.1"/>
    </source>
</evidence>
<dbReference type="PANTHER" id="PTHR12873">
    <property type="entry name" value="T7-LIKE MITOCHONDRIAL DNA HELICASE"/>
    <property type="match status" value="1"/>
</dbReference>
<dbReference type="AlphaFoldDB" id="A0A8I2C789"/>
<dbReference type="EC" id="3.6.4.12" evidence="3"/>
<dbReference type="Proteomes" id="UP000673383">
    <property type="component" value="Unassembled WGS sequence"/>
</dbReference>
<dbReference type="InterPro" id="IPR027417">
    <property type="entry name" value="P-loop_NTPase"/>
</dbReference>
<dbReference type="InterPro" id="IPR027032">
    <property type="entry name" value="Twinkle-like"/>
</dbReference>
<gene>
    <name evidence="3" type="ORF">JOH49_006761</name>
</gene>
<feature type="domain" description="SF4 helicase" evidence="2">
    <location>
        <begin position="264"/>
        <end position="521"/>
    </location>
</feature>
<evidence type="ECO:0000256" key="1">
    <source>
        <dbReference type="SAM" id="MobiDB-lite"/>
    </source>
</evidence>
<reference evidence="3" key="1">
    <citation type="submission" date="2021-02" db="EMBL/GenBank/DDBJ databases">
        <title>Genomic Encyclopedia of Type Strains, Phase IV (KMG-V): Genome sequencing to study the core and pangenomes of soil and plant-associated prokaryotes.</title>
        <authorList>
            <person name="Whitman W."/>
        </authorList>
    </citation>
    <scope>NUCLEOTIDE SEQUENCE</scope>
    <source>
        <strain evidence="3">USDA 406</strain>
    </source>
</reference>
<dbReference type="GO" id="GO:0043139">
    <property type="term" value="F:5'-3' DNA helicase activity"/>
    <property type="evidence" value="ECO:0007669"/>
    <property type="project" value="InterPro"/>
</dbReference>
<dbReference type="Gene3D" id="3.40.1360.10">
    <property type="match status" value="1"/>
</dbReference>
<dbReference type="InterPro" id="IPR007694">
    <property type="entry name" value="DNA_helicase_DnaB-like_C"/>
</dbReference>
<dbReference type="EMBL" id="JAFICZ010000001">
    <property type="protein sequence ID" value="MBP1297008.1"/>
    <property type="molecule type" value="Genomic_DNA"/>
</dbReference>
<accession>A0A8I2C789</accession>
<dbReference type="Gene3D" id="3.40.50.300">
    <property type="entry name" value="P-loop containing nucleotide triphosphate hydrolases"/>
    <property type="match status" value="1"/>
</dbReference>
<dbReference type="SUPFAM" id="SSF52540">
    <property type="entry name" value="P-loop containing nucleoside triphosphate hydrolases"/>
    <property type="match status" value="1"/>
</dbReference>
<dbReference type="GO" id="GO:0016787">
    <property type="term" value="F:hydrolase activity"/>
    <property type="evidence" value="ECO:0007669"/>
    <property type="project" value="UniProtKB-KW"/>
</dbReference>
<dbReference type="GO" id="GO:0003697">
    <property type="term" value="F:single-stranded DNA binding"/>
    <property type="evidence" value="ECO:0007669"/>
    <property type="project" value="InterPro"/>
</dbReference>
<dbReference type="RefSeq" id="WP_209944947.1">
    <property type="nucleotide sequence ID" value="NZ_JAFICZ010000001.1"/>
</dbReference>
<dbReference type="Pfam" id="PF13481">
    <property type="entry name" value="AAA_25"/>
    <property type="match status" value="1"/>
</dbReference>
<protein>
    <submittedName>
        <fullName evidence="3">Twinkle protein</fullName>
        <ecNumber evidence="3">3.6.4.12</ecNumber>
    </submittedName>
</protein>
<evidence type="ECO:0000313" key="4">
    <source>
        <dbReference type="Proteomes" id="UP000673383"/>
    </source>
</evidence>
<evidence type="ECO:0000259" key="2">
    <source>
        <dbReference type="PROSITE" id="PS51199"/>
    </source>
</evidence>
<name>A0A8I2C789_BRAEL</name>
<proteinExistence type="predicted"/>
<comment type="caution">
    <text evidence="3">The sequence shown here is derived from an EMBL/GenBank/DDBJ whole genome shotgun (WGS) entry which is preliminary data.</text>
</comment>
<dbReference type="PROSITE" id="PS51199">
    <property type="entry name" value="SF4_HELICASE"/>
    <property type="match status" value="1"/>
</dbReference>
<dbReference type="GO" id="GO:0006260">
    <property type="term" value="P:DNA replication"/>
    <property type="evidence" value="ECO:0007669"/>
    <property type="project" value="InterPro"/>
</dbReference>